<dbReference type="EMBL" id="CACRXK020002221">
    <property type="protein sequence ID" value="CAB3993263.1"/>
    <property type="molecule type" value="Genomic_DNA"/>
</dbReference>
<proteinExistence type="predicted"/>
<dbReference type="Proteomes" id="UP001152795">
    <property type="component" value="Unassembled WGS sequence"/>
</dbReference>
<evidence type="ECO:0000313" key="2">
    <source>
        <dbReference type="Proteomes" id="UP001152795"/>
    </source>
</evidence>
<evidence type="ECO:0000313" key="1">
    <source>
        <dbReference type="EMBL" id="CAB3993263.1"/>
    </source>
</evidence>
<sequence length="112" mass="12589">MTSQIIKRVHADRVKRTTGKLLSSLLDAVSSKSKRKKAFNSLNFKCFTSQIEWWVVISTNSGIPVAYCDDTCCLTRIDNPKSIMLFKTMGFKLPKQVAEASSHLCIKDFARG</sequence>
<dbReference type="AlphaFoldDB" id="A0A7D9DSW0"/>
<keyword evidence="2" id="KW-1185">Reference proteome</keyword>
<comment type="caution">
    <text evidence="1">The sequence shown here is derived from an EMBL/GenBank/DDBJ whole genome shotgun (WGS) entry which is preliminary data.</text>
</comment>
<name>A0A7D9DSW0_PARCT</name>
<gene>
    <name evidence="1" type="ORF">PACLA_8A058418</name>
</gene>
<reference evidence="1" key="1">
    <citation type="submission" date="2020-04" db="EMBL/GenBank/DDBJ databases">
        <authorList>
            <person name="Alioto T."/>
            <person name="Alioto T."/>
            <person name="Gomez Garrido J."/>
        </authorList>
    </citation>
    <scope>NUCLEOTIDE SEQUENCE</scope>
    <source>
        <strain evidence="1">A484AB</strain>
    </source>
</reference>
<organism evidence="1 2">
    <name type="scientific">Paramuricea clavata</name>
    <name type="common">Red gorgonian</name>
    <name type="synonym">Violescent sea-whip</name>
    <dbReference type="NCBI Taxonomy" id="317549"/>
    <lineage>
        <taxon>Eukaryota</taxon>
        <taxon>Metazoa</taxon>
        <taxon>Cnidaria</taxon>
        <taxon>Anthozoa</taxon>
        <taxon>Octocorallia</taxon>
        <taxon>Malacalcyonacea</taxon>
        <taxon>Plexauridae</taxon>
        <taxon>Paramuricea</taxon>
    </lineage>
</organism>
<protein>
    <submittedName>
        <fullName evidence="1">Uncharacterized protein</fullName>
    </submittedName>
</protein>
<accession>A0A7D9DSW0</accession>